<accession>A0A5K3EH03</accession>
<protein>
    <submittedName>
        <fullName evidence="2">SAM_MT_RSMB_NOP domain-containing protein</fullName>
    </submittedName>
</protein>
<evidence type="ECO:0000256" key="1">
    <source>
        <dbReference type="SAM" id="SignalP"/>
    </source>
</evidence>
<proteinExistence type="predicted"/>
<feature type="chain" id="PRO_5024449095" evidence="1">
    <location>
        <begin position="36"/>
        <end position="136"/>
    </location>
</feature>
<dbReference type="WBParaSite" id="MCU_000479-RA">
    <property type="protein sequence ID" value="MCU_000479-RA"/>
    <property type="gene ID" value="MCU_000479"/>
</dbReference>
<feature type="signal peptide" evidence="1">
    <location>
        <begin position="1"/>
        <end position="35"/>
    </location>
</feature>
<organism evidence="2">
    <name type="scientific">Mesocestoides corti</name>
    <name type="common">Flatworm</name>
    <dbReference type="NCBI Taxonomy" id="53468"/>
    <lineage>
        <taxon>Eukaryota</taxon>
        <taxon>Metazoa</taxon>
        <taxon>Spiralia</taxon>
        <taxon>Lophotrochozoa</taxon>
        <taxon>Platyhelminthes</taxon>
        <taxon>Cestoda</taxon>
        <taxon>Eucestoda</taxon>
        <taxon>Cyclophyllidea</taxon>
        <taxon>Mesocestoididae</taxon>
        <taxon>Mesocestoides</taxon>
    </lineage>
</organism>
<evidence type="ECO:0000313" key="2">
    <source>
        <dbReference type="WBParaSite" id="MCU_000479-RA"/>
    </source>
</evidence>
<name>A0A5K3EH03_MESCO</name>
<sequence length="136" mass="14429">MLSDLYQFRVSPALNSLLCLISFVTVAFRCPPVSATTLSCSCAKRCHWPSAFPEPHRTSGRSSMSGLFSLTTIPSPPPTHSTRRTKAFDRIAGSLLPVGGGRRAFATTSTVTSGCTSSDCAVSTPLSHLSPVEPKI</sequence>
<dbReference type="AlphaFoldDB" id="A0A5K3EH03"/>
<keyword evidence="1" id="KW-0732">Signal</keyword>
<reference evidence="2" key="1">
    <citation type="submission" date="2019-11" db="UniProtKB">
        <authorList>
            <consortium name="WormBaseParasite"/>
        </authorList>
    </citation>
    <scope>IDENTIFICATION</scope>
</reference>